<dbReference type="GO" id="GO:0019354">
    <property type="term" value="P:siroheme biosynthetic process"/>
    <property type="evidence" value="ECO:0007669"/>
    <property type="project" value="TreeGrafter"/>
</dbReference>
<dbReference type="AlphaFoldDB" id="A0AA39VGS9"/>
<reference evidence="2" key="2">
    <citation type="submission" date="2023-06" db="EMBL/GenBank/DDBJ databases">
        <authorList>
            <person name="Swenson N.G."/>
            <person name="Wegrzyn J.L."/>
            <person name="Mcevoy S.L."/>
        </authorList>
    </citation>
    <scope>NUCLEOTIDE SEQUENCE</scope>
    <source>
        <strain evidence="2">NS2018</strain>
        <tissue evidence="2">Leaf</tissue>
    </source>
</reference>
<evidence type="ECO:0000256" key="1">
    <source>
        <dbReference type="ARBA" id="ARBA00023244"/>
    </source>
</evidence>
<dbReference type="Proteomes" id="UP001168877">
    <property type="component" value="Unassembled WGS sequence"/>
</dbReference>
<evidence type="ECO:0000313" key="2">
    <source>
        <dbReference type="EMBL" id="KAK0579505.1"/>
    </source>
</evidence>
<dbReference type="InterPro" id="IPR050161">
    <property type="entry name" value="Siro_Cobalamin_biosynth"/>
</dbReference>
<dbReference type="InterPro" id="IPR014776">
    <property type="entry name" value="4pyrrole_Mease_sub2"/>
</dbReference>
<dbReference type="PANTHER" id="PTHR45790:SF3">
    <property type="entry name" value="S-ADENOSYL-L-METHIONINE-DEPENDENT UROPORPHYRINOGEN III METHYLTRANSFERASE, CHLOROPLASTIC"/>
    <property type="match status" value="1"/>
</dbReference>
<reference evidence="2" key="1">
    <citation type="journal article" date="2022" name="Plant J.">
        <title>Strategies of tolerance reflected in two North American maple genomes.</title>
        <authorList>
            <person name="McEvoy S.L."/>
            <person name="Sezen U.U."/>
            <person name="Trouern-Trend A."/>
            <person name="McMahon S.M."/>
            <person name="Schaberg P.G."/>
            <person name="Yang J."/>
            <person name="Wegrzyn J.L."/>
            <person name="Swenson N.G."/>
        </authorList>
    </citation>
    <scope>NUCLEOTIDE SEQUENCE</scope>
    <source>
        <strain evidence="2">NS2018</strain>
    </source>
</reference>
<accession>A0AA39VGS9</accession>
<name>A0AA39VGS9_ACESA</name>
<proteinExistence type="predicted"/>
<dbReference type="GO" id="GO:0004851">
    <property type="term" value="F:uroporphyrin-III C-methyltransferase activity"/>
    <property type="evidence" value="ECO:0007669"/>
    <property type="project" value="TreeGrafter"/>
</dbReference>
<keyword evidence="1" id="KW-0627">Porphyrin biosynthesis</keyword>
<evidence type="ECO:0000313" key="3">
    <source>
        <dbReference type="Proteomes" id="UP001168877"/>
    </source>
</evidence>
<dbReference type="EMBL" id="JAUESC010000385">
    <property type="protein sequence ID" value="KAK0579505.1"/>
    <property type="molecule type" value="Genomic_DNA"/>
</dbReference>
<protein>
    <submittedName>
        <fullName evidence="2">Uncharacterized protein</fullName>
    </submittedName>
</protein>
<gene>
    <name evidence="2" type="ORF">LWI29_027243</name>
</gene>
<sequence length="87" mass="9427">MGLSTLPSLALKVLMHHGLPPNTPAAAIERGTTPQQRVVFAELKDLTDKISLAELISPTLIVIRKVVSLSPFWPYSSKEATCMAEAK</sequence>
<comment type="caution">
    <text evidence="2">The sequence shown here is derived from an EMBL/GenBank/DDBJ whole genome shotgun (WGS) entry which is preliminary data.</text>
</comment>
<dbReference type="InterPro" id="IPR035996">
    <property type="entry name" value="4pyrrol_Methylase_sf"/>
</dbReference>
<dbReference type="Gene3D" id="3.30.950.10">
    <property type="entry name" value="Methyltransferase, Cobalt-precorrin-4 Transmethylase, Domain 2"/>
    <property type="match status" value="1"/>
</dbReference>
<dbReference type="PANTHER" id="PTHR45790">
    <property type="entry name" value="SIROHEME SYNTHASE-RELATED"/>
    <property type="match status" value="1"/>
</dbReference>
<organism evidence="2 3">
    <name type="scientific">Acer saccharum</name>
    <name type="common">Sugar maple</name>
    <dbReference type="NCBI Taxonomy" id="4024"/>
    <lineage>
        <taxon>Eukaryota</taxon>
        <taxon>Viridiplantae</taxon>
        <taxon>Streptophyta</taxon>
        <taxon>Embryophyta</taxon>
        <taxon>Tracheophyta</taxon>
        <taxon>Spermatophyta</taxon>
        <taxon>Magnoliopsida</taxon>
        <taxon>eudicotyledons</taxon>
        <taxon>Gunneridae</taxon>
        <taxon>Pentapetalae</taxon>
        <taxon>rosids</taxon>
        <taxon>malvids</taxon>
        <taxon>Sapindales</taxon>
        <taxon>Sapindaceae</taxon>
        <taxon>Hippocastanoideae</taxon>
        <taxon>Acereae</taxon>
        <taxon>Acer</taxon>
    </lineage>
</organism>
<keyword evidence="3" id="KW-1185">Reference proteome</keyword>
<dbReference type="SUPFAM" id="SSF53790">
    <property type="entry name" value="Tetrapyrrole methylase"/>
    <property type="match status" value="1"/>
</dbReference>